<protein>
    <recommendedName>
        <fullName evidence="4">Transmembrane protein (PGPGW)</fullName>
    </recommendedName>
</protein>
<dbReference type="STRING" id="391936.S7S_09650"/>
<evidence type="ECO:0000256" key="1">
    <source>
        <dbReference type="SAM" id="Phobius"/>
    </source>
</evidence>
<feature type="transmembrane region" description="Helical" evidence="1">
    <location>
        <begin position="20"/>
        <end position="42"/>
    </location>
</feature>
<evidence type="ECO:0000313" key="2">
    <source>
        <dbReference type="EMBL" id="AJD48342.1"/>
    </source>
</evidence>
<evidence type="ECO:0008006" key="4">
    <source>
        <dbReference type="Google" id="ProtNLM"/>
    </source>
</evidence>
<sequence>MLAALEQTLTPLWEIVEPWMPALVGLGIVMAIASTFAIPWLIVRMPADYFTTRRKPDIDRGLIATLVWLLRNALAILLVLAGMVMLVLPGQGLLTILIGVGISTFPGKYRLERAIMRRSAVFRSANWIRRRANRAPLDYPAADNH</sequence>
<dbReference type="HOGENOM" id="CLU_137192_0_0_6"/>
<evidence type="ECO:0000313" key="3">
    <source>
        <dbReference type="Proteomes" id="UP000006764"/>
    </source>
</evidence>
<dbReference type="KEGG" id="apac:S7S_09650"/>
<accession>A0A0B4XQ07</accession>
<gene>
    <name evidence="2" type="ORF">S7S_09650</name>
</gene>
<keyword evidence="3" id="KW-1185">Reference proteome</keyword>
<dbReference type="RefSeq" id="WP_008735504.1">
    <property type="nucleotide sequence ID" value="NZ_CP004387.1"/>
</dbReference>
<keyword evidence="1" id="KW-0812">Transmembrane</keyword>
<keyword evidence="1" id="KW-0472">Membrane</keyword>
<organism evidence="2 3">
    <name type="scientific">Isoalcanivorax pacificus W11-5</name>
    <dbReference type="NCBI Taxonomy" id="391936"/>
    <lineage>
        <taxon>Bacteria</taxon>
        <taxon>Pseudomonadati</taxon>
        <taxon>Pseudomonadota</taxon>
        <taxon>Gammaproteobacteria</taxon>
        <taxon>Oceanospirillales</taxon>
        <taxon>Alcanivoracaceae</taxon>
        <taxon>Isoalcanivorax</taxon>
    </lineage>
</organism>
<dbReference type="Proteomes" id="UP000006764">
    <property type="component" value="Chromosome"/>
</dbReference>
<dbReference type="AlphaFoldDB" id="A0A0B4XQ07"/>
<proteinExistence type="predicted"/>
<dbReference type="EMBL" id="CP004387">
    <property type="protein sequence ID" value="AJD48342.1"/>
    <property type="molecule type" value="Genomic_DNA"/>
</dbReference>
<feature type="transmembrane region" description="Helical" evidence="1">
    <location>
        <begin position="62"/>
        <end position="86"/>
    </location>
</feature>
<reference evidence="2 3" key="1">
    <citation type="journal article" date="2012" name="J. Bacteriol.">
        <title>Genome sequence of an alkane-degrading bacterium, Alcanivorax pacificus type strain W11-5, isolated from deep sea sediment.</title>
        <authorList>
            <person name="Lai Q."/>
            <person name="Shao Z."/>
        </authorList>
    </citation>
    <scope>NUCLEOTIDE SEQUENCE [LARGE SCALE GENOMIC DNA]</scope>
    <source>
        <strain evidence="2 3">W11-5</strain>
    </source>
</reference>
<keyword evidence="1" id="KW-1133">Transmembrane helix</keyword>
<name>A0A0B4XQ07_9GAMM</name>
<dbReference type="InterPro" id="IPR019099">
    <property type="entry name" value="Uncharacterised_PGPGW_TM"/>
</dbReference>
<dbReference type="Pfam" id="PF09656">
    <property type="entry name" value="PGPGW"/>
    <property type="match status" value="1"/>
</dbReference>
<feature type="transmembrane region" description="Helical" evidence="1">
    <location>
        <begin position="92"/>
        <end position="109"/>
    </location>
</feature>